<reference evidence="2" key="1">
    <citation type="submission" date="2020-10" db="EMBL/GenBank/DDBJ databases">
        <title>Genome Sequence of Monilinia vaccinii-corymbosi Sheds Light on Mummy Berry Disease Infection of Blueberry and Mating Type.</title>
        <authorList>
            <person name="Yow A.G."/>
            <person name="Zhang Y."/>
            <person name="Bansal K."/>
            <person name="Eacker S.M."/>
            <person name="Sullivan S."/>
            <person name="Liachko I."/>
            <person name="Cubeta M.A."/>
            <person name="Rollins J.A."/>
            <person name="Ashrafi H."/>
        </authorList>
    </citation>
    <scope>NUCLEOTIDE SEQUENCE</scope>
    <source>
        <strain evidence="2">RL-1</strain>
    </source>
</reference>
<accession>A0A8A3PE62</accession>
<evidence type="ECO:0000256" key="1">
    <source>
        <dbReference type="SAM" id="MobiDB-lite"/>
    </source>
</evidence>
<evidence type="ECO:0000313" key="2">
    <source>
        <dbReference type="EMBL" id="QSZ33418.1"/>
    </source>
</evidence>
<proteinExistence type="predicted"/>
<sequence length="52" mass="6191">MWRFIELMNTNFHTPTPYTDHNRPTQGTILRQMPIHDPKSPSPQVLTHQLHE</sequence>
<name>A0A8A3PE62_9HELO</name>
<dbReference type="EMBL" id="CP063408">
    <property type="protein sequence ID" value="QSZ33418.1"/>
    <property type="molecule type" value="Genomic_DNA"/>
</dbReference>
<keyword evidence="3" id="KW-1185">Reference proteome</keyword>
<dbReference type="Proteomes" id="UP000672032">
    <property type="component" value="Chromosome 4"/>
</dbReference>
<organism evidence="2 3">
    <name type="scientific">Monilinia vaccinii-corymbosi</name>
    <dbReference type="NCBI Taxonomy" id="61207"/>
    <lineage>
        <taxon>Eukaryota</taxon>
        <taxon>Fungi</taxon>
        <taxon>Dikarya</taxon>
        <taxon>Ascomycota</taxon>
        <taxon>Pezizomycotina</taxon>
        <taxon>Leotiomycetes</taxon>
        <taxon>Helotiales</taxon>
        <taxon>Sclerotiniaceae</taxon>
        <taxon>Monilinia</taxon>
    </lineage>
</organism>
<evidence type="ECO:0000313" key="3">
    <source>
        <dbReference type="Proteomes" id="UP000672032"/>
    </source>
</evidence>
<gene>
    <name evidence="2" type="ORF">DSL72_004986</name>
</gene>
<feature type="compositionally biased region" description="Polar residues" evidence="1">
    <location>
        <begin position="13"/>
        <end position="29"/>
    </location>
</feature>
<feature type="compositionally biased region" description="Polar residues" evidence="1">
    <location>
        <begin position="42"/>
        <end position="52"/>
    </location>
</feature>
<dbReference type="AlphaFoldDB" id="A0A8A3PE62"/>
<protein>
    <submittedName>
        <fullName evidence="2">Uncharacterized protein</fullName>
    </submittedName>
</protein>
<feature type="region of interest" description="Disordered" evidence="1">
    <location>
        <begin position="13"/>
        <end position="52"/>
    </location>
</feature>